<evidence type="ECO:0000313" key="1">
    <source>
        <dbReference type="EMBL" id="GFJ81915.1"/>
    </source>
</evidence>
<proteinExistence type="predicted"/>
<evidence type="ECO:0000313" key="2">
    <source>
        <dbReference type="Proteomes" id="UP000482800"/>
    </source>
</evidence>
<keyword evidence="2" id="KW-1185">Reference proteome</keyword>
<sequence>MPGLWTFAAKGFESGLAPIPGDTDVDVSFVTTSESARRRGLATTVLRQTLAGATARGFVTASLQSTAMGTDTLSTTIRTCR</sequence>
<evidence type="ECO:0008006" key="3">
    <source>
        <dbReference type="Google" id="ProtNLM"/>
    </source>
</evidence>
<accession>A0A6V8KMP2</accession>
<comment type="caution">
    <text evidence="1">The sequence shown here is derived from an EMBL/GenBank/DDBJ whole genome shotgun (WGS) entry which is preliminary data.</text>
</comment>
<reference evidence="1 2" key="1">
    <citation type="submission" date="2020-03" db="EMBL/GenBank/DDBJ databases">
        <title>Whole genome shotgun sequence of Phytohabitans houttuyneae NBRC 108639.</title>
        <authorList>
            <person name="Komaki H."/>
            <person name="Tamura T."/>
        </authorList>
    </citation>
    <scope>NUCLEOTIDE SEQUENCE [LARGE SCALE GENOMIC DNA]</scope>
    <source>
        <strain evidence="1 2">NBRC 108639</strain>
    </source>
</reference>
<dbReference type="Proteomes" id="UP000482800">
    <property type="component" value="Unassembled WGS sequence"/>
</dbReference>
<name>A0A6V8KMP2_9ACTN</name>
<protein>
    <recommendedName>
        <fullName evidence="3">N-acetyltransferase domain-containing protein</fullName>
    </recommendedName>
</protein>
<reference evidence="1 2" key="2">
    <citation type="submission" date="2020-03" db="EMBL/GenBank/DDBJ databases">
        <authorList>
            <person name="Ichikawa N."/>
            <person name="Kimura A."/>
            <person name="Kitahashi Y."/>
            <person name="Uohara A."/>
        </authorList>
    </citation>
    <scope>NUCLEOTIDE SEQUENCE [LARGE SCALE GENOMIC DNA]</scope>
    <source>
        <strain evidence="1 2">NBRC 108639</strain>
    </source>
</reference>
<dbReference type="AlphaFoldDB" id="A0A6V8KMP2"/>
<dbReference type="EMBL" id="BLPF01000002">
    <property type="protein sequence ID" value="GFJ81915.1"/>
    <property type="molecule type" value="Genomic_DNA"/>
</dbReference>
<organism evidence="1 2">
    <name type="scientific">Phytohabitans houttuyneae</name>
    <dbReference type="NCBI Taxonomy" id="1076126"/>
    <lineage>
        <taxon>Bacteria</taxon>
        <taxon>Bacillati</taxon>
        <taxon>Actinomycetota</taxon>
        <taxon>Actinomycetes</taxon>
        <taxon>Micromonosporales</taxon>
        <taxon>Micromonosporaceae</taxon>
    </lineage>
</organism>
<dbReference type="Gene3D" id="3.40.630.30">
    <property type="match status" value="1"/>
</dbReference>
<gene>
    <name evidence="1" type="ORF">Phou_060950</name>
</gene>